<evidence type="ECO:0000256" key="1">
    <source>
        <dbReference type="ARBA" id="ARBA00022722"/>
    </source>
</evidence>
<accession>B7CAB9</accession>
<dbReference type="Gene3D" id="1.25.40.10">
    <property type="entry name" value="Tetratricopeptide repeat domain"/>
    <property type="match status" value="1"/>
</dbReference>
<dbReference type="eggNOG" id="COG2176">
    <property type="taxonomic scope" value="Bacteria"/>
</dbReference>
<dbReference type="InterPro" id="IPR013520">
    <property type="entry name" value="Ribonucl_H"/>
</dbReference>
<dbReference type="STRING" id="518637.EUBIFOR_01140"/>
<keyword evidence="5" id="KW-0808">Transferase</keyword>
<dbReference type="SUPFAM" id="SSF48452">
    <property type="entry name" value="TPR-like"/>
    <property type="match status" value="1"/>
</dbReference>
<dbReference type="InterPro" id="IPR006054">
    <property type="entry name" value="DnaQ"/>
</dbReference>
<dbReference type="SUPFAM" id="SSF53098">
    <property type="entry name" value="Ribonuclease H-like"/>
    <property type="match status" value="1"/>
</dbReference>
<gene>
    <name evidence="5" type="ORF">EUBIFOR_01140</name>
</gene>
<evidence type="ECO:0000313" key="5">
    <source>
        <dbReference type="EMBL" id="EEC90265.1"/>
    </source>
</evidence>
<dbReference type="InterPro" id="IPR036397">
    <property type="entry name" value="RNaseH_sf"/>
</dbReference>
<dbReference type="SMART" id="SM00479">
    <property type="entry name" value="EXOIII"/>
    <property type="match status" value="1"/>
</dbReference>
<keyword evidence="2" id="KW-0378">Hydrolase</keyword>
<proteinExistence type="predicted"/>
<sequence length="525" mass="60540">MNIFNKLFTVLTDSTEEWVSRQEVTTNGRGYVNYICKRPNDLKSIEDYMKRYVAFDVETTGLDSKKDRIIEVGAILFENGHTVETYSSLVNPEVKISKEATTINHITNGMVKKAPTEDIVCKELVKFLGDALHEQTPICAHNADFDMSFLSQALMRQGYDAQILCLDTLSLSRKIIPGLSNYKQTTVAKHFNIKNKQEHRAISDAEVCGEILWKLLSIKKDEEVKKLEILVKSKPSPEEMEVCAFIQDCILKKGGDNKFLGFYKNSNRYIDVSYLYSFLRFKFAKKGKYIIVNKQFSDVSSYKVEPCTISEGGTDYIRVYFNNPFELEGLSDSFYQAYRKCRNSALDYFEFNKRAASEHKKSIAMSNKLTVKEMKSLLKDAKNREYKSTNDESMTNKGSGINLSFKDIDINPIHNRVQLSNVKNLNNERKAFDEGYPLWEKGDQLRKNGNIQEAIDCFEKARFYGYNSPALYESYAKAYHAIKDYENEIDILNEGIVRLKHHKINVGRFEARRDKAVELFLKQLK</sequence>
<reference evidence="5 6" key="1">
    <citation type="submission" date="2008-10" db="EMBL/GenBank/DDBJ databases">
        <authorList>
            <person name="Fulton L."/>
            <person name="Clifton S."/>
            <person name="Fulton B."/>
            <person name="Xu J."/>
            <person name="Minx P."/>
            <person name="Pepin K.H."/>
            <person name="Johnson M."/>
            <person name="Bhonagiri V."/>
            <person name="Nash W.E."/>
            <person name="Mardis E.R."/>
            <person name="Wilson R.K."/>
        </authorList>
    </citation>
    <scope>NUCLEOTIDE SEQUENCE [LARGE SCALE GENOMIC DNA]</scope>
    <source>
        <strain evidence="5 6">DSM 3989</strain>
    </source>
</reference>
<keyword evidence="3 5" id="KW-0269">Exonuclease</keyword>
<dbReference type="Gene3D" id="3.30.420.10">
    <property type="entry name" value="Ribonuclease H-like superfamily/Ribonuclease H"/>
    <property type="match status" value="1"/>
</dbReference>
<dbReference type="GO" id="GO:0003887">
    <property type="term" value="F:DNA-directed DNA polymerase activity"/>
    <property type="evidence" value="ECO:0007669"/>
    <property type="project" value="UniProtKB-EC"/>
</dbReference>
<keyword evidence="1" id="KW-0540">Nuclease</keyword>
<dbReference type="PANTHER" id="PTHR30231">
    <property type="entry name" value="DNA POLYMERASE III SUBUNIT EPSILON"/>
    <property type="match status" value="1"/>
</dbReference>
<dbReference type="GO" id="GO:0003677">
    <property type="term" value="F:DNA binding"/>
    <property type="evidence" value="ECO:0007669"/>
    <property type="project" value="InterPro"/>
</dbReference>
<protein>
    <submittedName>
        <fullName evidence="5">Exonuclease, DNA polymerase III, epsilon subunit family</fullName>
        <ecNumber evidence="5">2.7.7.7</ecNumber>
    </submittedName>
</protein>
<dbReference type="Proteomes" id="UP000004315">
    <property type="component" value="Unassembled WGS sequence"/>
</dbReference>
<dbReference type="InterPro" id="IPR012337">
    <property type="entry name" value="RNaseH-like_sf"/>
</dbReference>
<dbReference type="EMBL" id="ABYT01000064">
    <property type="protein sequence ID" value="EEC90265.1"/>
    <property type="molecule type" value="Genomic_DNA"/>
</dbReference>
<evidence type="ECO:0000259" key="4">
    <source>
        <dbReference type="SMART" id="SM00479"/>
    </source>
</evidence>
<keyword evidence="6" id="KW-1185">Reference proteome</keyword>
<evidence type="ECO:0000256" key="3">
    <source>
        <dbReference type="ARBA" id="ARBA00022839"/>
    </source>
</evidence>
<dbReference type="HOGENOM" id="CLU_031631_0_0_9"/>
<evidence type="ECO:0000313" key="6">
    <source>
        <dbReference type="Proteomes" id="UP000004315"/>
    </source>
</evidence>
<dbReference type="PANTHER" id="PTHR30231:SF4">
    <property type="entry name" value="PROTEIN NEN2"/>
    <property type="match status" value="1"/>
</dbReference>
<dbReference type="GO" id="GO:0006260">
    <property type="term" value="P:DNA replication"/>
    <property type="evidence" value="ECO:0007669"/>
    <property type="project" value="InterPro"/>
</dbReference>
<dbReference type="NCBIfam" id="TIGR00573">
    <property type="entry name" value="dnaq"/>
    <property type="match status" value="1"/>
</dbReference>
<feature type="domain" description="Exonuclease" evidence="4">
    <location>
        <begin position="51"/>
        <end position="221"/>
    </location>
</feature>
<dbReference type="GO" id="GO:0008408">
    <property type="term" value="F:3'-5' exonuclease activity"/>
    <property type="evidence" value="ECO:0007669"/>
    <property type="project" value="TreeGrafter"/>
</dbReference>
<dbReference type="RefSeq" id="WP_003864932.1">
    <property type="nucleotide sequence ID" value="NZ_DS996842.1"/>
</dbReference>
<keyword evidence="5" id="KW-0548">Nucleotidyltransferase</keyword>
<name>B7CAB9_9FIRM</name>
<comment type="caution">
    <text evidence="5">The sequence shown here is derived from an EMBL/GenBank/DDBJ whole genome shotgun (WGS) entry which is preliminary data.</text>
</comment>
<dbReference type="InterPro" id="IPR011990">
    <property type="entry name" value="TPR-like_helical_dom_sf"/>
</dbReference>
<dbReference type="EC" id="2.7.7.7" evidence="5"/>
<dbReference type="CDD" id="cd06127">
    <property type="entry name" value="DEDDh"/>
    <property type="match status" value="1"/>
</dbReference>
<evidence type="ECO:0000256" key="2">
    <source>
        <dbReference type="ARBA" id="ARBA00022801"/>
    </source>
</evidence>
<dbReference type="OrthoDB" id="9776650at2"/>
<reference evidence="5 6" key="2">
    <citation type="submission" date="2008-11" db="EMBL/GenBank/DDBJ databases">
        <title>Draft genome sequence of Eubacterium biforme (DSM 3989).</title>
        <authorList>
            <person name="Sudarsanam P."/>
            <person name="Ley R."/>
            <person name="Guruge J."/>
            <person name="Turnbaugh P.J."/>
            <person name="Mahowald M."/>
            <person name="Liep D."/>
            <person name="Gordon J."/>
        </authorList>
    </citation>
    <scope>NUCLEOTIDE SEQUENCE [LARGE SCALE GENOMIC DNA]</scope>
    <source>
        <strain evidence="5 6">DSM 3989</strain>
    </source>
</reference>
<dbReference type="FunFam" id="3.30.420.10:FF:000045">
    <property type="entry name" value="3'-5' exonuclease DinG"/>
    <property type="match status" value="1"/>
</dbReference>
<dbReference type="Pfam" id="PF00929">
    <property type="entry name" value="RNase_T"/>
    <property type="match status" value="1"/>
</dbReference>
<dbReference type="AlphaFoldDB" id="B7CAB9"/>
<organism evidence="5 6">
    <name type="scientific">Holdemanella biformis DSM 3989</name>
    <dbReference type="NCBI Taxonomy" id="518637"/>
    <lineage>
        <taxon>Bacteria</taxon>
        <taxon>Bacillati</taxon>
        <taxon>Bacillota</taxon>
        <taxon>Erysipelotrichia</taxon>
        <taxon>Erysipelotrichales</taxon>
        <taxon>Erysipelotrichaceae</taxon>
        <taxon>Holdemanella</taxon>
    </lineage>
</organism>